<dbReference type="PANTHER" id="PTHR12357">
    <property type="entry name" value="YTH YT521-B HOMOLOGY DOMAIN-CONTAINING"/>
    <property type="match status" value="1"/>
</dbReference>
<feature type="compositionally biased region" description="Polar residues" evidence="1">
    <location>
        <begin position="714"/>
        <end position="723"/>
    </location>
</feature>
<dbReference type="Gene3D" id="3.10.590.10">
    <property type="entry name" value="ph1033 like domains"/>
    <property type="match status" value="1"/>
</dbReference>
<gene>
    <name evidence="3" type="ORF">F503_00906</name>
</gene>
<dbReference type="OrthoDB" id="6103986at2759"/>
<feature type="region of interest" description="Disordered" evidence="1">
    <location>
        <begin position="125"/>
        <end position="149"/>
    </location>
</feature>
<dbReference type="GO" id="GO:1990247">
    <property type="term" value="F:N6-methyladenosine-containing RNA reader activity"/>
    <property type="evidence" value="ECO:0007669"/>
    <property type="project" value="TreeGrafter"/>
</dbReference>
<feature type="compositionally biased region" description="Polar residues" evidence="1">
    <location>
        <begin position="1"/>
        <end position="16"/>
    </location>
</feature>
<feature type="domain" description="YTH" evidence="2">
    <location>
        <begin position="560"/>
        <end position="694"/>
    </location>
</feature>
<dbReference type="InterPro" id="IPR045168">
    <property type="entry name" value="YTH_prot"/>
</dbReference>
<protein>
    <submittedName>
        <fullName evidence="3">YTH domain-containing protein</fullName>
    </submittedName>
</protein>
<proteinExistence type="predicted"/>
<dbReference type="AlphaFoldDB" id="S3CNK2"/>
<feature type="compositionally biased region" description="Polar residues" evidence="1">
    <location>
        <begin position="194"/>
        <end position="203"/>
    </location>
</feature>
<dbReference type="PROSITE" id="PS50882">
    <property type="entry name" value="YTH"/>
    <property type="match status" value="1"/>
</dbReference>
<dbReference type="Proteomes" id="UP000016923">
    <property type="component" value="Unassembled WGS sequence"/>
</dbReference>
<feature type="compositionally biased region" description="Low complexity" evidence="1">
    <location>
        <begin position="462"/>
        <end position="473"/>
    </location>
</feature>
<feature type="region of interest" description="Disordered" evidence="1">
    <location>
        <begin position="1"/>
        <end position="70"/>
    </location>
</feature>
<dbReference type="EMBL" id="KE148149">
    <property type="protein sequence ID" value="EPE08123.1"/>
    <property type="molecule type" value="Genomic_DNA"/>
</dbReference>
<dbReference type="STRING" id="1262450.S3CNK2"/>
<dbReference type="GO" id="GO:0000381">
    <property type="term" value="P:regulation of alternative mRNA splicing, via spliceosome"/>
    <property type="evidence" value="ECO:0007669"/>
    <property type="project" value="TreeGrafter"/>
</dbReference>
<dbReference type="eggNOG" id="KOG1902">
    <property type="taxonomic scope" value="Eukaryota"/>
</dbReference>
<name>S3CNK2_OPHP1</name>
<feature type="compositionally biased region" description="Basic and acidic residues" evidence="1">
    <location>
        <begin position="19"/>
        <end position="29"/>
    </location>
</feature>
<dbReference type="CDD" id="cd21134">
    <property type="entry name" value="YTH"/>
    <property type="match status" value="1"/>
</dbReference>
<feature type="region of interest" description="Disordered" evidence="1">
    <location>
        <begin position="387"/>
        <end position="554"/>
    </location>
</feature>
<evidence type="ECO:0000259" key="2">
    <source>
        <dbReference type="PROSITE" id="PS50882"/>
    </source>
</evidence>
<feature type="region of interest" description="Disordered" evidence="1">
    <location>
        <begin position="699"/>
        <end position="761"/>
    </location>
</feature>
<reference evidence="3 4" key="1">
    <citation type="journal article" date="2013" name="BMC Genomics">
        <title>The genome and transcriptome of the pine saprophyte Ophiostoma piceae, and a comparison with the bark beetle-associated pine pathogen Grosmannia clavigera.</title>
        <authorList>
            <person name="Haridas S."/>
            <person name="Wang Y."/>
            <person name="Lim L."/>
            <person name="Massoumi Alamouti S."/>
            <person name="Jackman S."/>
            <person name="Docking R."/>
            <person name="Robertson G."/>
            <person name="Birol I."/>
            <person name="Bohlmann J."/>
            <person name="Breuil C."/>
        </authorList>
    </citation>
    <scope>NUCLEOTIDE SEQUENCE [LARGE SCALE GENOMIC DNA]</scope>
    <source>
        <strain evidence="3 4">UAMH 11346</strain>
    </source>
</reference>
<feature type="compositionally biased region" description="Basic and acidic residues" evidence="1">
    <location>
        <begin position="412"/>
        <end position="438"/>
    </location>
</feature>
<feature type="region of interest" description="Disordered" evidence="1">
    <location>
        <begin position="180"/>
        <end position="208"/>
    </location>
</feature>
<feature type="compositionally biased region" description="Basic and acidic residues" evidence="1">
    <location>
        <begin position="514"/>
        <end position="538"/>
    </location>
</feature>
<dbReference type="GO" id="GO:0003729">
    <property type="term" value="F:mRNA binding"/>
    <property type="evidence" value="ECO:0007669"/>
    <property type="project" value="TreeGrafter"/>
</dbReference>
<dbReference type="PANTHER" id="PTHR12357:SF3">
    <property type="entry name" value="YTH DOMAIN-CONTAINING PROTEIN 1"/>
    <property type="match status" value="1"/>
</dbReference>
<feature type="compositionally biased region" description="Polar residues" evidence="1">
    <location>
        <begin position="539"/>
        <end position="549"/>
    </location>
</feature>
<accession>S3CNK2</accession>
<evidence type="ECO:0000256" key="1">
    <source>
        <dbReference type="SAM" id="MobiDB-lite"/>
    </source>
</evidence>
<dbReference type="GO" id="GO:0005654">
    <property type="term" value="C:nucleoplasm"/>
    <property type="evidence" value="ECO:0007669"/>
    <property type="project" value="TreeGrafter"/>
</dbReference>
<organism evidence="3 4">
    <name type="scientific">Ophiostoma piceae (strain UAMH 11346)</name>
    <name type="common">Sap stain fungus</name>
    <dbReference type="NCBI Taxonomy" id="1262450"/>
    <lineage>
        <taxon>Eukaryota</taxon>
        <taxon>Fungi</taxon>
        <taxon>Dikarya</taxon>
        <taxon>Ascomycota</taxon>
        <taxon>Pezizomycotina</taxon>
        <taxon>Sordariomycetes</taxon>
        <taxon>Sordariomycetidae</taxon>
        <taxon>Ophiostomatales</taxon>
        <taxon>Ophiostomataceae</taxon>
        <taxon>Ophiostoma</taxon>
    </lineage>
</organism>
<dbReference type="InterPro" id="IPR007275">
    <property type="entry name" value="YTH_domain"/>
</dbReference>
<dbReference type="HOGENOM" id="CLU_366413_0_0_1"/>
<dbReference type="GO" id="GO:0000398">
    <property type="term" value="P:mRNA splicing, via spliceosome"/>
    <property type="evidence" value="ECO:0007669"/>
    <property type="project" value="TreeGrafter"/>
</dbReference>
<keyword evidence="4" id="KW-1185">Reference proteome</keyword>
<evidence type="ECO:0000313" key="3">
    <source>
        <dbReference type="EMBL" id="EPE08123.1"/>
    </source>
</evidence>
<dbReference type="Pfam" id="PF04146">
    <property type="entry name" value="YTH"/>
    <property type="match status" value="1"/>
</dbReference>
<dbReference type="VEuPathDB" id="FungiDB:F503_00906"/>
<feature type="compositionally biased region" description="Pro residues" evidence="1">
    <location>
        <begin position="54"/>
        <end position="64"/>
    </location>
</feature>
<evidence type="ECO:0000313" key="4">
    <source>
        <dbReference type="Proteomes" id="UP000016923"/>
    </source>
</evidence>
<sequence>MENSQTEDLTTRTANLKRQLLEKMQHRESTPLSRTTSVPPPSTSGATGAADIKPPAPSAQPPPAAQATSQLRLKASETDLNDLIIGISSASAIAPGAPARVPNSAETAPMTATPADHRVAPAHLQGAHQRTASFHRPRESPQNHPAPLLPEQARPLIHGARPIADQYAISGSWMGHLQEATLPPSERNGHSRDNGSPGSTNRPSGMFEIPVPSAAQNGPYKAPFPSVPAGIDSARPGRVLTSLGADLRLRPDELRDVSDWLVHTHFYDVGYRQKFLSRRRRLAELEEERLKLLQEVEEESSRYGRIPFPVGPGGGYIAAGSQVNSPAMGPPSNPVYAQEFSPPIPPLLPAYAHQPVVRSPAVTRPATPEPMKVSLGEIAHPERLGMLQQGDGHRHGSKRAWQENDNPATQREQLERPSKLARTKDEARKPEVLQREAKTQSSTSVPPPAATIATEMARETPHSSSGHDSAAHGAAERSAPVSSAAIARPSSRDAGFNPPSGPSPRLSQRNRYTPSDDKIKDEHDEADPSWKVPHHDTYKATNTRPTTHTGPIDLGQKGDTKFYLIKPVSDKLVDDAMEDNLWSTSQSNGDILRNRFRSHRNVILFFSVNKSRSFQGYARMTSEPSPSIPRPKWMARGKVITSPPFKIEWLNTYTMSNHYAHSIKNSLNDGLPVTVGLDGQEIEDAGGRALIQSMEINRYKQTTKDSPKSKPSSNYISRSSGSTKKSRPAERTWGTLHYSNQSEQGHNRPYSPSHGSDRDRR</sequence>